<feature type="region of interest" description="Disordered" evidence="6">
    <location>
        <begin position="402"/>
        <end position="479"/>
    </location>
</feature>
<keyword evidence="8" id="KW-1185">Reference proteome</keyword>
<feature type="region of interest" description="Disordered" evidence="6">
    <location>
        <begin position="514"/>
        <end position="544"/>
    </location>
</feature>
<feature type="compositionally biased region" description="Basic and acidic residues" evidence="6">
    <location>
        <begin position="1105"/>
        <end position="1119"/>
    </location>
</feature>
<evidence type="ECO:0000313" key="9">
    <source>
        <dbReference type="RefSeq" id="XP_028969165.1"/>
    </source>
</evidence>
<feature type="compositionally biased region" description="Acidic residues" evidence="6">
    <location>
        <begin position="516"/>
        <end position="527"/>
    </location>
</feature>
<feature type="domain" description="Protein kinase" evidence="7">
    <location>
        <begin position="1"/>
        <end position="223"/>
    </location>
</feature>
<evidence type="ECO:0000313" key="8">
    <source>
        <dbReference type="Proteomes" id="UP000694867"/>
    </source>
</evidence>
<feature type="compositionally biased region" description="Polar residues" evidence="6">
    <location>
        <begin position="1253"/>
        <end position="1263"/>
    </location>
</feature>
<protein>
    <submittedName>
        <fullName evidence="9">Tau-tubulin kinase 1-like</fullName>
    </submittedName>
</protein>
<dbReference type="InterPro" id="IPR047916">
    <property type="entry name" value="TTBK_Asator-like_STKc"/>
</dbReference>
<feature type="region of interest" description="Disordered" evidence="6">
    <location>
        <begin position="717"/>
        <end position="742"/>
    </location>
</feature>
<feature type="compositionally biased region" description="Acidic residues" evidence="6">
    <location>
        <begin position="1064"/>
        <end position="1083"/>
    </location>
</feature>
<feature type="compositionally biased region" description="Low complexity" evidence="6">
    <location>
        <begin position="1142"/>
        <end position="1154"/>
    </location>
</feature>
<dbReference type="RefSeq" id="XP_028969165.1">
    <property type="nucleotide sequence ID" value="XM_029113332.1"/>
</dbReference>
<feature type="compositionally biased region" description="Basic and acidic residues" evidence="6">
    <location>
        <begin position="1164"/>
        <end position="1176"/>
    </location>
</feature>
<evidence type="ECO:0000256" key="1">
    <source>
        <dbReference type="ARBA" id="ARBA00022527"/>
    </source>
</evidence>
<dbReference type="FunFam" id="1.10.510.10:FF:000481">
    <property type="entry name" value="Asator, isoform D"/>
    <property type="match status" value="1"/>
</dbReference>
<dbReference type="KEGG" id="goe:100908717"/>
<sequence>MEVAVLKKLQGREHVCRFIGCGRNDRFNYVVMQLQGKNLAELRRSQPRGAFSLSTTLRLGLQILQAIESIHSVGFLHRDIKPSNFAMGRTAHNCRKVYMLDFGLARQYITASGEVRPPRTAAGFRGTVRYASINAHKNKEMGRHDDLWSLFYMLVEFVNGQLPWRKIKDKEQVGIMKEKYDHRLLLKHLPSDFRQFLDQISSLDYYDKPDYSSLATLFEHCMKRRGVKESDPYDWEKTYADSSNNSTSTLAPSKPTESIPAAAAISTTPLTTQGQTAQTDNLLGAGGVSEENVIGSYDDQAIPDMRRTPKLIAPQHAVPPTSIDITPGEALQAAHPGRLYPDNVRPMVHEQNNNLHLNAGEETPTVDERTKSRLTMEQKTEPSGQGGHQVGVVMSASTGRMTHSALGGERGSSPAERETRISGHHTLPSHRHPQRSQSTLEESNKVKSRQDLEHAQQRTAGSSYRRLHHVRRSGTSGRDTSYTQFAVADDISAMQNVTRGGIAAMTLASRWQGSFDDSEETDHEMDENNAISPEQAAKSEQRNKQISERLEEGRMVIGDEAEVPVQAKLQAHMQRTMSQPACSRSGSERALARVWSCPSISLRSCREEDPAAAGHPVKQQSLDSALKDEQEQQKQIFDTQEPERRSSLPSIHLRATPPGHDEREEGEQQSSNSASNDKSASKQPKGILKNKPVIQVLERAKEPEGSIYFDALSHLRGESSSPTAGRSEEHSGHNLLSTTRAPKATQAAAQIIRVSDLAGVLRRNCESSGLQVSPPLAAKPSRIPVKLDSPVQIRHRQQIVSTNQMVTTPNHHRRRPQSMVERDCIFQDEGRGTRSGSVGRLPNCQDNRTWSGGILQVPVCVAVFPSVGGVPEDPGQAPAPLPTSGGVTVPCRPVTLTNDLGSDGPGSNDEAEEEDASAEISFTSKKIKVVDANAMLPRLNQLERVVSHSNIKEVKLNGYIVEGGSEGDEESEETDDDDDDDDDVNVNYEEAPGIEHDVGDRAGSYNDGPLGETISRMGSLSAPARQVSFDVSTVRVSDANPGAHFGVYSFTFIAKKQDDLEPIIDDDEHGAEDDEDDSGDEPEDPRPFVSPTMRRKTHAPFADPVTDKCEEGEDLKEPRAISSSISPQPSKDSAVVLDPGHSSAVASSSSVANSLKAPSLLHVSKLEEERIRQSLEKKRKTSTTSTEKTAQETNSNVVIRYVVVKCDDDDDDDDDDGEYTYEEVDDDEVDEVAAPPKPRTSNGCGSFDELRMNQMNSIRSRND</sequence>
<evidence type="ECO:0000256" key="4">
    <source>
        <dbReference type="ARBA" id="ARBA00022777"/>
    </source>
</evidence>
<dbReference type="InterPro" id="IPR000719">
    <property type="entry name" value="Prot_kinase_dom"/>
</dbReference>
<feature type="region of interest" description="Disordered" evidence="6">
    <location>
        <begin position="611"/>
        <end position="690"/>
    </location>
</feature>
<feature type="region of interest" description="Disordered" evidence="6">
    <location>
        <begin position="873"/>
        <end position="919"/>
    </location>
</feature>
<dbReference type="InterPro" id="IPR050235">
    <property type="entry name" value="CK1_Ser-Thr_kinase"/>
</dbReference>
<feature type="compositionally biased region" description="Acidic residues" evidence="6">
    <location>
        <begin position="1207"/>
        <end position="1231"/>
    </location>
</feature>
<feature type="region of interest" description="Disordered" evidence="6">
    <location>
        <begin position="357"/>
        <end position="390"/>
    </location>
</feature>
<feature type="compositionally biased region" description="Low complexity" evidence="6">
    <location>
        <begin position="1182"/>
        <end position="1193"/>
    </location>
</feature>
<dbReference type="Proteomes" id="UP000694867">
    <property type="component" value="Unplaced"/>
</dbReference>
<dbReference type="PANTHER" id="PTHR11909">
    <property type="entry name" value="CASEIN KINASE-RELATED"/>
    <property type="match status" value="1"/>
</dbReference>
<dbReference type="SMART" id="SM00220">
    <property type="entry name" value="S_TKc"/>
    <property type="match status" value="1"/>
</dbReference>
<keyword evidence="2" id="KW-0808">Transferase</keyword>
<dbReference type="Pfam" id="PF00069">
    <property type="entry name" value="Pkinase"/>
    <property type="match status" value="1"/>
</dbReference>
<keyword evidence="4" id="KW-0418">Kinase</keyword>
<organism evidence="8 9">
    <name type="scientific">Galendromus occidentalis</name>
    <name type="common">western predatory mite</name>
    <dbReference type="NCBI Taxonomy" id="34638"/>
    <lineage>
        <taxon>Eukaryota</taxon>
        <taxon>Metazoa</taxon>
        <taxon>Ecdysozoa</taxon>
        <taxon>Arthropoda</taxon>
        <taxon>Chelicerata</taxon>
        <taxon>Arachnida</taxon>
        <taxon>Acari</taxon>
        <taxon>Parasitiformes</taxon>
        <taxon>Mesostigmata</taxon>
        <taxon>Gamasina</taxon>
        <taxon>Phytoseioidea</taxon>
        <taxon>Phytoseiidae</taxon>
        <taxon>Typhlodrominae</taxon>
        <taxon>Galendromus</taxon>
    </lineage>
</organism>
<evidence type="ECO:0000259" key="7">
    <source>
        <dbReference type="PROSITE" id="PS50011"/>
    </source>
</evidence>
<dbReference type="InterPro" id="IPR011009">
    <property type="entry name" value="Kinase-like_dom_sf"/>
</dbReference>
<reference evidence="9" key="1">
    <citation type="submission" date="2025-08" db="UniProtKB">
        <authorList>
            <consortium name="RefSeq"/>
        </authorList>
    </citation>
    <scope>IDENTIFICATION</scope>
</reference>
<accession>A0AAJ7SI49</accession>
<feature type="region of interest" description="Disordered" evidence="6">
    <location>
        <begin position="1064"/>
        <end position="1263"/>
    </location>
</feature>
<dbReference type="Gene3D" id="1.10.510.10">
    <property type="entry name" value="Transferase(Phosphotransferase) domain 1"/>
    <property type="match status" value="1"/>
</dbReference>
<dbReference type="PROSITE" id="PS50011">
    <property type="entry name" value="PROTEIN_KINASE_DOM"/>
    <property type="match status" value="1"/>
</dbReference>
<gene>
    <name evidence="9" type="primary">LOC100908717</name>
</gene>
<evidence type="ECO:0000256" key="5">
    <source>
        <dbReference type="ARBA" id="ARBA00022840"/>
    </source>
</evidence>
<dbReference type="CDD" id="cd14017">
    <property type="entry name" value="STKc_TTBK"/>
    <property type="match status" value="1"/>
</dbReference>
<keyword evidence="1" id="KW-0723">Serine/threonine-protein kinase</keyword>
<proteinExistence type="predicted"/>
<evidence type="ECO:0000256" key="6">
    <source>
        <dbReference type="SAM" id="MobiDB-lite"/>
    </source>
</evidence>
<feature type="compositionally biased region" description="Basic and acidic residues" evidence="6">
    <location>
        <begin position="366"/>
        <end position="380"/>
    </location>
</feature>
<dbReference type="GeneID" id="100908717"/>
<feature type="compositionally biased region" description="Low complexity" evidence="6">
    <location>
        <begin position="668"/>
        <end position="682"/>
    </location>
</feature>
<feature type="region of interest" description="Disordered" evidence="6">
    <location>
        <begin position="958"/>
        <end position="1012"/>
    </location>
</feature>
<dbReference type="AlphaFoldDB" id="A0AAJ7SI49"/>
<feature type="compositionally biased region" description="Acidic residues" evidence="6">
    <location>
        <begin position="965"/>
        <end position="984"/>
    </location>
</feature>
<dbReference type="GO" id="GO:0005524">
    <property type="term" value="F:ATP binding"/>
    <property type="evidence" value="ECO:0007669"/>
    <property type="project" value="UniProtKB-KW"/>
</dbReference>
<feature type="compositionally biased region" description="Basic and acidic residues" evidence="6">
    <location>
        <begin position="442"/>
        <end position="456"/>
    </location>
</feature>
<dbReference type="GO" id="GO:0004674">
    <property type="term" value="F:protein serine/threonine kinase activity"/>
    <property type="evidence" value="ECO:0007669"/>
    <property type="project" value="UniProtKB-KW"/>
</dbReference>
<evidence type="ECO:0000256" key="2">
    <source>
        <dbReference type="ARBA" id="ARBA00022679"/>
    </source>
</evidence>
<keyword evidence="3" id="KW-0547">Nucleotide-binding</keyword>
<dbReference type="SUPFAM" id="SSF56112">
    <property type="entry name" value="Protein kinase-like (PK-like)"/>
    <property type="match status" value="1"/>
</dbReference>
<name>A0AAJ7SI49_9ACAR</name>
<feature type="compositionally biased region" description="Low complexity" evidence="6">
    <location>
        <begin position="1121"/>
        <end position="1130"/>
    </location>
</feature>
<evidence type="ECO:0000256" key="3">
    <source>
        <dbReference type="ARBA" id="ARBA00022741"/>
    </source>
</evidence>
<keyword evidence="5" id="KW-0067">ATP-binding</keyword>